<proteinExistence type="inferred from homology"/>
<evidence type="ECO:0000256" key="3">
    <source>
        <dbReference type="ARBA" id="ARBA00009056"/>
    </source>
</evidence>
<comment type="function">
    <text evidence="12">Adenosyl-L-methionine (AdoMet)-dependent tRNA (uracil-O(2)-)-methyltransferase.</text>
</comment>
<keyword evidence="6 12" id="KW-0963">Cytoplasm</keyword>
<dbReference type="EMBL" id="KZ992689">
    <property type="protein sequence ID" value="RKP07659.1"/>
    <property type="molecule type" value="Genomic_DNA"/>
</dbReference>
<dbReference type="GO" id="GO:0030488">
    <property type="term" value="P:tRNA methylation"/>
    <property type="evidence" value="ECO:0007669"/>
    <property type="project" value="UniProtKB-UniRule"/>
</dbReference>
<dbReference type="Proteomes" id="UP000271241">
    <property type="component" value="Unassembled WGS sequence"/>
</dbReference>
<evidence type="ECO:0000256" key="11">
    <source>
        <dbReference type="ARBA" id="ARBA00047957"/>
    </source>
</evidence>
<dbReference type="PANTHER" id="PTHR21210">
    <property type="entry name" value="TRNA (URACIL-O(2)-)-METHYLTRANSFERASE-RELATED"/>
    <property type="match status" value="1"/>
</dbReference>
<sequence>LLDRLRKWCRGTMEGYEKRSQHDQLIDKEVYLAEYARVKAKYAERWVRDWPEKTDPRKFVFEDLSIAAWLLCLWRRPSAATSASSRDVDEDGGAVRSVKFVDLGCGNGLLTHILSEEGHRGVGVDLASRKVWQVYGDQTQLVADALLPAQLRFSADTVDANGTTDAKAPFWLELLDGHVDWIIGNHADELVPWIPIIAARSNHNTKFAVIPCCFYTLDGQKRLKKEPGVSRYISYQRYLEGIMQTCGYEAERDQLRIPSTKNIAYVGRRRTFCLGKYAARLARAHTRPG</sequence>
<evidence type="ECO:0000256" key="8">
    <source>
        <dbReference type="ARBA" id="ARBA00022679"/>
    </source>
</evidence>
<dbReference type="AlphaFoldDB" id="A0A4V1IWI3"/>
<dbReference type="Gene3D" id="3.40.50.150">
    <property type="entry name" value="Vaccinia Virus protein VP39"/>
    <property type="match status" value="1"/>
</dbReference>
<evidence type="ECO:0000256" key="9">
    <source>
        <dbReference type="ARBA" id="ARBA00022691"/>
    </source>
</evidence>
<evidence type="ECO:0000256" key="10">
    <source>
        <dbReference type="ARBA" id="ARBA00022694"/>
    </source>
</evidence>
<dbReference type="InterPro" id="IPR011671">
    <property type="entry name" value="tRNA_uracil_MeTrfase"/>
</dbReference>
<comment type="subcellular location">
    <subcellularLocation>
        <location evidence="2 12">Cytoplasm</location>
    </subcellularLocation>
</comment>
<comment type="catalytic activity">
    <reaction evidence="11 12">
        <text>uridine(44) in tRNA(Ser) + S-adenosyl-L-methionine = 2'-O-methyluridine(44) in tRNA(Ser) + S-adenosyl-L-homocysteine + H(+)</text>
        <dbReference type="Rhea" id="RHEA:43100"/>
        <dbReference type="Rhea" id="RHEA-COMP:10339"/>
        <dbReference type="Rhea" id="RHEA-COMP:10340"/>
        <dbReference type="ChEBI" id="CHEBI:15378"/>
        <dbReference type="ChEBI" id="CHEBI:57856"/>
        <dbReference type="ChEBI" id="CHEBI:59789"/>
        <dbReference type="ChEBI" id="CHEBI:65315"/>
        <dbReference type="ChEBI" id="CHEBI:74478"/>
        <dbReference type="EC" id="2.1.1.211"/>
    </reaction>
</comment>
<reference evidence="14" key="1">
    <citation type="journal article" date="2018" name="Nat. Microbiol.">
        <title>Leveraging single-cell genomics to expand the fungal tree of life.</title>
        <authorList>
            <person name="Ahrendt S.R."/>
            <person name="Quandt C.A."/>
            <person name="Ciobanu D."/>
            <person name="Clum A."/>
            <person name="Salamov A."/>
            <person name="Andreopoulos B."/>
            <person name="Cheng J.F."/>
            <person name="Woyke T."/>
            <person name="Pelin A."/>
            <person name="Henrissat B."/>
            <person name="Reynolds N.K."/>
            <person name="Benny G.L."/>
            <person name="Smith M.E."/>
            <person name="James T.Y."/>
            <person name="Grigoriev I.V."/>
        </authorList>
    </citation>
    <scope>NUCLEOTIDE SEQUENCE [LARGE SCALE GENOMIC DNA]</scope>
    <source>
        <strain evidence="14">RSA 1356</strain>
    </source>
</reference>
<gene>
    <name evidence="13" type="ORF">THASP1DRAFT_16734</name>
</gene>
<feature type="non-terminal residue" evidence="13">
    <location>
        <position position="1"/>
    </location>
</feature>
<name>A0A4V1IWI3_9FUNG</name>
<dbReference type="Pfam" id="PF07757">
    <property type="entry name" value="AdoMet_MTase"/>
    <property type="match status" value="1"/>
</dbReference>
<keyword evidence="9 12" id="KW-0949">S-adenosyl-L-methionine</keyword>
<accession>A0A4V1IWI3</accession>
<dbReference type="STRING" id="78915.A0A4V1IWI3"/>
<evidence type="ECO:0000313" key="13">
    <source>
        <dbReference type="EMBL" id="RKP07659.1"/>
    </source>
</evidence>
<keyword evidence="7 12" id="KW-0489">Methyltransferase</keyword>
<comment type="function">
    <text evidence="1">Probable adenosyl-L-methionine (AdoMet)-dependent tRNA (uracil-O(2)-)-methyltransferase.</text>
</comment>
<keyword evidence="8 12" id="KW-0808">Transferase</keyword>
<evidence type="ECO:0000256" key="6">
    <source>
        <dbReference type="ARBA" id="ARBA00022490"/>
    </source>
</evidence>
<dbReference type="InterPro" id="IPR029063">
    <property type="entry name" value="SAM-dependent_MTases_sf"/>
</dbReference>
<keyword evidence="10 12" id="KW-0819">tRNA processing</keyword>
<evidence type="ECO:0000256" key="7">
    <source>
        <dbReference type="ARBA" id="ARBA00022603"/>
    </source>
</evidence>
<evidence type="ECO:0000256" key="4">
    <source>
        <dbReference type="ARBA" id="ARBA00012795"/>
    </source>
</evidence>
<evidence type="ECO:0000256" key="2">
    <source>
        <dbReference type="ARBA" id="ARBA00004496"/>
    </source>
</evidence>
<keyword evidence="14" id="KW-1185">Reference proteome</keyword>
<organism evidence="13 14">
    <name type="scientific">Thamnocephalis sphaerospora</name>
    <dbReference type="NCBI Taxonomy" id="78915"/>
    <lineage>
        <taxon>Eukaryota</taxon>
        <taxon>Fungi</taxon>
        <taxon>Fungi incertae sedis</taxon>
        <taxon>Zoopagomycota</taxon>
        <taxon>Zoopagomycotina</taxon>
        <taxon>Zoopagomycetes</taxon>
        <taxon>Zoopagales</taxon>
        <taxon>Sigmoideomycetaceae</taxon>
        <taxon>Thamnocephalis</taxon>
    </lineage>
</organism>
<protein>
    <recommendedName>
        <fullName evidence="5 12">tRNA (uracil-O(2)-)-methyltransferase</fullName>
        <ecNumber evidence="4 12">2.1.1.211</ecNumber>
    </recommendedName>
</protein>
<dbReference type="EC" id="2.1.1.211" evidence="4 12"/>
<dbReference type="PANTHER" id="PTHR21210:SF0">
    <property type="entry name" value="TRNA (URACIL-O(2)-)-METHYLTRANSFERASE-RELATED"/>
    <property type="match status" value="1"/>
</dbReference>
<dbReference type="SUPFAM" id="SSF53335">
    <property type="entry name" value="S-adenosyl-L-methionine-dependent methyltransferases"/>
    <property type="match status" value="1"/>
</dbReference>
<evidence type="ECO:0000256" key="1">
    <source>
        <dbReference type="ARBA" id="ARBA00002778"/>
    </source>
</evidence>
<evidence type="ECO:0000256" key="5">
    <source>
        <dbReference type="ARBA" id="ARBA00017788"/>
    </source>
</evidence>
<dbReference type="GO" id="GO:0141101">
    <property type="term" value="F:tRNA(Ser) (uridine(44)-2'-O-)-methyltransferase activity"/>
    <property type="evidence" value="ECO:0007669"/>
    <property type="project" value="UniProtKB-EC"/>
</dbReference>
<dbReference type="GO" id="GO:0005737">
    <property type="term" value="C:cytoplasm"/>
    <property type="evidence" value="ECO:0007669"/>
    <property type="project" value="UniProtKB-SubCell"/>
</dbReference>
<evidence type="ECO:0000256" key="12">
    <source>
        <dbReference type="RuleBase" id="RU368004"/>
    </source>
</evidence>
<evidence type="ECO:0000313" key="14">
    <source>
        <dbReference type="Proteomes" id="UP000271241"/>
    </source>
</evidence>
<comment type="similarity">
    <text evidence="3 12">Belongs to the TRM44 family.</text>
</comment>
<dbReference type="OrthoDB" id="10047021at2759"/>